<evidence type="ECO:0000256" key="2">
    <source>
        <dbReference type="ARBA" id="ARBA00023015"/>
    </source>
</evidence>
<dbReference type="SUPFAM" id="SSF46785">
    <property type="entry name" value="Winged helix' DNA-binding domain"/>
    <property type="match status" value="1"/>
</dbReference>
<dbReference type="Pfam" id="PF03466">
    <property type="entry name" value="LysR_substrate"/>
    <property type="match status" value="1"/>
</dbReference>
<dbReference type="InterPro" id="IPR036390">
    <property type="entry name" value="WH_DNA-bd_sf"/>
</dbReference>
<dbReference type="InterPro" id="IPR036388">
    <property type="entry name" value="WH-like_DNA-bd_sf"/>
</dbReference>
<dbReference type="GO" id="GO:0003677">
    <property type="term" value="F:DNA binding"/>
    <property type="evidence" value="ECO:0007669"/>
    <property type="project" value="UniProtKB-KW"/>
</dbReference>
<dbReference type="PROSITE" id="PS50931">
    <property type="entry name" value="HTH_LYSR"/>
    <property type="match status" value="1"/>
</dbReference>
<evidence type="ECO:0000259" key="5">
    <source>
        <dbReference type="PROSITE" id="PS50931"/>
    </source>
</evidence>
<protein>
    <submittedName>
        <fullName evidence="6">LysR family transcriptional regulator</fullName>
    </submittedName>
</protein>
<dbReference type="EMBL" id="CP011568">
    <property type="protein sequence ID" value="AKJ67440.1"/>
    <property type="molecule type" value="Genomic_DNA"/>
</dbReference>
<dbReference type="Gene3D" id="3.40.190.10">
    <property type="entry name" value="Periplasmic binding protein-like II"/>
    <property type="match status" value="2"/>
</dbReference>
<keyword evidence="2" id="KW-0805">Transcription regulation</keyword>
<dbReference type="SUPFAM" id="SSF53850">
    <property type="entry name" value="Periplasmic binding protein-like II"/>
    <property type="match status" value="1"/>
</dbReference>
<dbReference type="FunFam" id="1.10.10.10:FF:000001">
    <property type="entry name" value="LysR family transcriptional regulator"/>
    <property type="match status" value="1"/>
</dbReference>
<dbReference type="PANTHER" id="PTHR30579:SF7">
    <property type="entry name" value="HTH-TYPE TRANSCRIPTIONAL REGULATOR LRHA-RELATED"/>
    <property type="match status" value="1"/>
</dbReference>
<dbReference type="InterPro" id="IPR000847">
    <property type="entry name" value="LysR_HTH_N"/>
</dbReference>
<evidence type="ECO:0000256" key="4">
    <source>
        <dbReference type="ARBA" id="ARBA00023163"/>
    </source>
</evidence>
<dbReference type="InterPro" id="IPR005119">
    <property type="entry name" value="LysR_subst-bd"/>
</dbReference>
<sequence length="301" mass="32337">MARNLDIALLRAFVAVADRKSMTAAARLLHLTQGAISQQISRLETHSGPLFVREHRDMRLTANGERLLGPSRHLLSVHDALWQEMNRGTVAGSVRLGAPQDLVASRLGPILKDFSADYPDVELTLMCAASTELMRALGRGEIDIALVEEMPGTSDGQCLAADRLVWVGAKGGTAFRKDILPVSMVDETCAFRPVVLDALRRDGRPWRTVFENGSIDAAAATVRADLAVTVLLSSTVPPGFDVLPSGRGLPELPVFTINLHTPPGQASMAVAEVRRFLQDGFAQSAREDTALKSGAAEAIDP</sequence>
<dbReference type="Proteomes" id="UP000036700">
    <property type="component" value="Chromosome"/>
</dbReference>
<dbReference type="PANTHER" id="PTHR30579">
    <property type="entry name" value="TRANSCRIPTIONAL REGULATOR"/>
    <property type="match status" value="1"/>
</dbReference>
<dbReference type="Pfam" id="PF00126">
    <property type="entry name" value="HTH_1"/>
    <property type="match status" value="1"/>
</dbReference>
<comment type="similarity">
    <text evidence="1">Belongs to the LysR transcriptional regulatory family.</text>
</comment>
<proteinExistence type="inferred from homology"/>
<accession>A0A0G3EKI2</accession>
<feature type="domain" description="HTH lysR-type" evidence="5">
    <location>
        <begin position="5"/>
        <end position="61"/>
    </location>
</feature>
<dbReference type="InterPro" id="IPR050176">
    <property type="entry name" value="LTTR"/>
</dbReference>
<organism evidence="6 7">
    <name type="scientific">Pandoraea thiooxydans</name>
    <dbReference type="NCBI Taxonomy" id="445709"/>
    <lineage>
        <taxon>Bacteria</taxon>
        <taxon>Pseudomonadati</taxon>
        <taxon>Pseudomonadota</taxon>
        <taxon>Betaproteobacteria</taxon>
        <taxon>Burkholderiales</taxon>
        <taxon>Burkholderiaceae</taxon>
        <taxon>Pandoraea</taxon>
    </lineage>
</organism>
<dbReference type="Gene3D" id="1.10.10.10">
    <property type="entry name" value="Winged helix-like DNA-binding domain superfamily/Winged helix DNA-binding domain"/>
    <property type="match status" value="1"/>
</dbReference>
<evidence type="ECO:0000313" key="6">
    <source>
        <dbReference type="EMBL" id="AKJ67440.1"/>
    </source>
</evidence>
<name>A0A0G3EKI2_9BURK</name>
<keyword evidence="7" id="KW-1185">Reference proteome</keyword>
<keyword evidence="3" id="KW-0238">DNA-binding</keyword>
<dbReference type="GO" id="GO:0003700">
    <property type="term" value="F:DNA-binding transcription factor activity"/>
    <property type="evidence" value="ECO:0007669"/>
    <property type="project" value="InterPro"/>
</dbReference>
<gene>
    <name evidence="6" type="ORF">ABW99_03515</name>
</gene>
<dbReference type="OrthoDB" id="9789529at2"/>
<dbReference type="PATRIC" id="fig|445709.3.peg.751"/>
<dbReference type="KEGG" id="ptx:ABW99_03515"/>
<reference evidence="7" key="1">
    <citation type="submission" date="2015-06" db="EMBL/GenBank/DDBJ databases">
        <authorList>
            <person name="Lim Y.L."/>
            <person name="Ee R."/>
            <person name="Yong D."/>
            <person name="How K.Y."/>
            <person name="Yin W.F."/>
            <person name="Chan K.G."/>
        </authorList>
    </citation>
    <scope>NUCLEOTIDE SEQUENCE [LARGE SCALE GENOMIC DNA]</scope>
    <source>
        <strain evidence="7">DSM 25325</strain>
    </source>
</reference>
<evidence type="ECO:0000256" key="1">
    <source>
        <dbReference type="ARBA" id="ARBA00009437"/>
    </source>
</evidence>
<dbReference type="RefSeq" id="WP_047213016.1">
    <property type="nucleotide sequence ID" value="NZ_CP011568.3"/>
</dbReference>
<keyword evidence="4" id="KW-0804">Transcription</keyword>
<dbReference type="AlphaFoldDB" id="A0A0G3EKI2"/>
<dbReference type="STRING" id="445709.ABW99_03515"/>
<evidence type="ECO:0000313" key="7">
    <source>
        <dbReference type="Proteomes" id="UP000036700"/>
    </source>
</evidence>
<evidence type="ECO:0000256" key="3">
    <source>
        <dbReference type="ARBA" id="ARBA00023125"/>
    </source>
</evidence>